<feature type="repeat" description="Filamin" evidence="2">
    <location>
        <begin position="205"/>
        <end position="243"/>
    </location>
</feature>
<dbReference type="GO" id="GO:0000209">
    <property type="term" value="P:protein polyubiquitination"/>
    <property type="evidence" value="ECO:0007669"/>
    <property type="project" value="TreeGrafter"/>
</dbReference>
<feature type="repeat" description="NHL" evidence="3">
    <location>
        <begin position="508"/>
        <end position="538"/>
    </location>
</feature>
<dbReference type="PROSITE" id="PS50194">
    <property type="entry name" value="FILAMIN_REPEAT"/>
    <property type="match status" value="1"/>
</dbReference>
<dbReference type="GO" id="GO:0061630">
    <property type="term" value="F:ubiquitin protein ligase activity"/>
    <property type="evidence" value="ECO:0007669"/>
    <property type="project" value="TreeGrafter"/>
</dbReference>
<dbReference type="InterPro" id="IPR017868">
    <property type="entry name" value="Filamin/ABP280_repeat-like"/>
</dbReference>
<dbReference type="Gene3D" id="2.60.40.10">
    <property type="entry name" value="Immunoglobulins"/>
    <property type="match status" value="1"/>
</dbReference>
<dbReference type="InterPro" id="IPR013783">
    <property type="entry name" value="Ig-like_fold"/>
</dbReference>
<dbReference type="SUPFAM" id="SSF101898">
    <property type="entry name" value="NHL repeat"/>
    <property type="match status" value="1"/>
</dbReference>
<reference evidence="4" key="1">
    <citation type="journal article" date="2016" name="Ticks Tick Borne Dis.">
        <title>De novo assembly and annotation of the salivary gland transcriptome of Rhipicephalus appendiculatus male and female ticks during blood feeding.</title>
        <authorList>
            <person name="de Castro M.H."/>
            <person name="de Klerk D."/>
            <person name="Pienaar R."/>
            <person name="Latif A.A."/>
            <person name="Rees D.J."/>
            <person name="Mans B.J."/>
        </authorList>
    </citation>
    <scope>NUCLEOTIDE SEQUENCE</scope>
    <source>
        <tissue evidence="4">Salivary glands</tissue>
    </source>
</reference>
<feature type="repeat" description="NHL" evidence="3">
    <location>
        <begin position="678"/>
        <end position="720"/>
    </location>
</feature>
<sequence length="766" mass="83334">MADLSHLSDEDIRKIIQDEKIMLDLCKILAPAPGDSEKDIRNKVAGLRKMLELQEAEVLSQVDRELRRLRGELVIKVRRMLECKLDILSTMAQGARASALVDESAKSHCSDALRSLLTFEVRRAEGFSCESFAYIRGSAALPQRLHFIENYEEHVYRVGSTVQMYYLSAMGCDPDLIHYITVRVSHETDEEDETDEEKIKVSNCDLMNGMYLLEFSVGLEGIYEARVTLYGRDISGSPQRITVHQGAAVHEVPPIDVESSDAAGENLSMVAGFTDTAVAVNVCCAAASSATDLDMTKHDVTEDPQVSDIAPQAHYDEVVATSESQLHNDIQQPLFQTLWSSLAGPSSSDISSEIPEPQANNILSSFFSPIKPPREQAVETNSGVLNGQTSPLNGFSLDMASSSKHSSSEAAFQPPHIAMNEDTSSSSSSLLYGKPGLSPSNIDGGICMGEPLKPTYVVTAIAPDSSTKQSASAKVSLPSTHKKEPVSFSGTISAKLTLEFDAYKNSKFAFPIGVTATPSGNIIIADTSQDRVVAFDPQGRALHKATFSGSSEYFRRPSAVVALKDESYAVKDDRCIYVFSKNGEFIRALGRGSLCKPYGLALHGEENLFTISLGDPVPTLRCFSASGNFEQCVVYGPLVPSPPVGSKCRFMDVYDGHIFVSDLGLSCMYKTDMKGVVVSTFGIKGKDRGQMVEPSGVSATDRCIFIGDSKNNRVQAFDADGNFITVVKMTSGIIRPSGIHVSERNKLYILNYLHGVVGVYDLKFNE</sequence>
<name>A0A131Z324_RHIAP</name>
<accession>A0A131Z324</accession>
<dbReference type="GO" id="GO:0043161">
    <property type="term" value="P:proteasome-mediated ubiquitin-dependent protein catabolic process"/>
    <property type="evidence" value="ECO:0007669"/>
    <property type="project" value="TreeGrafter"/>
</dbReference>
<dbReference type="InterPro" id="IPR001258">
    <property type="entry name" value="NHL_repeat"/>
</dbReference>
<dbReference type="PANTHER" id="PTHR24104:SF57">
    <property type="entry name" value="BEE-MILK PROTEIN"/>
    <property type="match status" value="1"/>
</dbReference>
<evidence type="ECO:0000256" key="3">
    <source>
        <dbReference type="PROSITE-ProRule" id="PRU00504"/>
    </source>
</evidence>
<dbReference type="EMBL" id="GEDV01002744">
    <property type="protein sequence ID" value="JAP85813.1"/>
    <property type="molecule type" value="Transcribed_RNA"/>
</dbReference>
<keyword evidence="1" id="KW-0677">Repeat</keyword>
<proteinExistence type="predicted"/>
<evidence type="ECO:0000256" key="2">
    <source>
        <dbReference type="PROSITE-ProRule" id="PRU00087"/>
    </source>
</evidence>
<dbReference type="PANTHER" id="PTHR24104">
    <property type="entry name" value="E3 UBIQUITIN-PROTEIN LIGASE NHLRC1-RELATED"/>
    <property type="match status" value="1"/>
</dbReference>
<evidence type="ECO:0000313" key="4">
    <source>
        <dbReference type="EMBL" id="JAP85813.1"/>
    </source>
</evidence>
<protein>
    <submittedName>
        <fullName evidence="4">Tripartite motif-containing protein 2</fullName>
    </submittedName>
</protein>
<dbReference type="CDD" id="cd05819">
    <property type="entry name" value="NHL"/>
    <property type="match status" value="1"/>
</dbReference>
<dbReference type="PROSITE" id="PS51125">
    <property type="entry name" value="NHL"/>
    <property type="match status" value="2"/>
</dbReference>
<dbReference type="InterPro" id="IPR014756">
    <property type="entry name" value="Ig_E-set"/>
</dbReference>
<dbReference type="SUPFAM" id="SSF81296">
    <property type="entry name" value="E set domains"/>
    <property type="match status" value="1"/>
</dbReference>
<dbReference type="AlphaFoldDB" id="A0A131Z324"/>
<dbReference type="InterPro" id="IPR050952">
    <property type="entry name" value="TRIM-NHL_E3_ligases"/>
</dbReference>
<dbReference type="InterPro" id="IPR011042">
    <property type="entry name" value="6-blade_b-propeller_TolB-like"/>
</dbReference>
<organism evidence="4">
    <name type="scientific">Rhipicephalus appendiculatus</name>
    <name type="common">Brown ear tick</name>
    <dbReference type="NCBI Taxonomy" id="34631"/>
    <lineage>
        <taxon>Eukaryota</taxon>
        <taxon>Metazoa</taxon>
        <taxon>Ecdysozoa</taxon>
        <taxon>Arthropoda</taxon>
        <taxon>Chelicerata</taxon>
        <taxon>Arachnida</taxon>
        <taxon>Acari</taxon>
        <taxon>Parasitiformes</taxon>
        <taxon>Ixodida</taxon>
        <taxon>Ixodoidea</taxon>
        <taxon>Ixodidae</taxon>
        <taxon>Rhipicephalinae</taxon>
        <taxon>Rhipicephalus</taxon>
        <taxon>Rhipicephalus</taxon>
    </lineage>
</organism>
<evidence type="ECO:0000256" key="1">
    <source>
        <dbReference type="ARBA" id="ARBA00022737"/>
    </source>
</evidence>
<dbReference type="Gene3D" id="2.120.10.30">
    <property type="entry name" value="TolB, C-terminal domain"/>
    <property type="match status" value="2"/>
</dbReference>